<dbReference type="STRING" id="1802399.A3E39_02455"/>
<keyword evidence="3 9" id="KW-0436">Ligase</keyword>
<dbReference type="GO" id="GO:0004813">
    <property type="term" value="F:alanine-tRNA ligase activity"/>
    <property type="evidence" value="ECO:0007669"/>
    <property type="project" value="UniProtKB-UniRule"/>
</dbReference>
<dbReference type="PROSITE" id="PS50860">
    <property type="entry name" value="AA_TRNA_LIGASE_II_ALA"/>
    <property type="match status" value="1"/>
</dbReference>
<dbReference type="InterPro" id="IPR002318">
    <property type="entry name" value="Ala-tRNA-lgiase_IIc"/>
</dbReference>
<dbReference type="Pfam" id="PF01411">
    <property type="entry name" value="tRNA-synt_2c"/>
    <property type="match status" value="1"/>
</dbReference>
<dbReference type="EC" id="6.1.1.7" evidence="9"/>
<comment type="domain">
    <text evidence="9">Consists of three domains; the N-terminal catalytic domain, the editing domain and the C-terminal C-Ala domain. The editing domain removes incorrectly charged amino acids, while the C-Ala domain, along with tRNA(Ala), serves as a bridge to cooperatively bring together the editing and aminoacylation centers thus stimulating deacylation of misacylated tRNAs.</text>
</comment>
<evidence type="ECO:0000256" key="6">
    <source>
        <dbReference type="ARBA" id="ARBA00022884"/>
    </source>
</evidence>
<dbReference type="GO" id="GO:0005524">
    <property type="term" value="F:ATP binding"/>
    <property type="evidence" value="ECO:0007669"/>
    <property type="project" value="UniProtKB-UniRule"/>
</dbReference>
<dbReference type="InterPro" id="IPR018162">
    <property type="entry name" value="Ala-tRNA-ligase_IIc_anticod-bd"/>
</dbReference>
<organism evidence="11 12">
    <name type="scientific">Candidatus Uhrbacteria bacterium RIFCSPHIGHO2_12_FULL_60_25</name>
    <dbReference type="NCBI Taxonomy" id="1802399"/>
    <lineage>
        <taxon>Bacteria</taxon>
        <taxon>Candidatus Uhriibacteriota</taxon>
    </lineage>
</organism>
<comment type="similarity">
    <text evidence="1 9">Belongs to the class-II aminoacyl-tRNA synthetase family.</text>
</comment>
<evidence type="ECO:0000256" key="8">
    <source>
        <dbReference type="ARBA" id="ARBA00023146"/>
    </source>
</evidence>
<evidence type="ECO:0000256" key="1">
    <source>
        <dbReference type="ARBA" id="ARBA00008226"/>
    </source>
</evidence>
<dbReference type="PANTHER" id="PTHR11777:SF9">
    <property type="entry name" value="ALANINE--TRNA LIGASE, CYTOPLASMIC"/>
    <property type="match status" value="1"/>
</dbReference>
<sequence length="629" mass="70249">MTASELRQRFLDFFKEKGHAIIPSASLIPENDPSVLFTTAGMQPLVPYLQGQPHPMGKRIANVQKCLRTDDIDEVGDNRHLTFFEMLGNWSLGDYFKQEAIGWSFEFLTDTKWCGIDPLMLYVTVFEGDKDAPRDDDSIGIWQALFEVNGIAAEVGVAGKDEPAKGTHGPRVYPYPKAKNWWPGATAKGLCGPDTEMFYDTGRKHDPTFGKVCHPNCDCGRFVEIWNDVFMQFKRETDGGPLTSLPIKNVDTGMGLERMAAMLQGVETVFDTETFQVMFNALEELSGKKYASRGAERSFRIIADHLRAATFAIGDGAVPSNVQQGYVVRRLIRRAIREGRKIGIKGPFASRVASVVIGEFGSFYSELESKRAQIVSEMDKEEAKFEETLEKGLKELERMLKEGDVTGEKAFVLYSTYGFPLELTEELVRERGQSVNRSRFQAEFMKHQELSRTSAAGMFKGGLQDTSDECTRLHTATHLLHRALKNVLGEHVEQKGSNITRERLRFDFTHSAKVTKEQLKEVEDIVNDAIRRDLPVTYKIMDMDEAKKAGAIGLFEDRYAQVGGKINVYVVGDDKTDYFSKEICGGPHVGKTGELGSFKIQKEEACSAGIRRIKATVTGNLEQGTGNGS</sequence>
<dbReference type="SUPFAM" id="SSF55186">
    <property type="entry name" value="ThrRS/AlaRS common domain"/>
    <property type="match status" value="1"/>
</dbReference>
<dbReference type="GO" id="GO:0000049">
    <property type="term" value="F:tRNA binding"/>
    <property type="evidence" value="ECO:0007669"/>
    <property type="project" value="UniProtKB-KW"/>
</dbReference>
<comment type="catalytic activity">
    <reaction evidence="9">
        <text>tRNA(Ala) + L-alanine + ATP = L-alanyl-tRNA(Ala) + AMP + diphosphate</text>
        <dbReference type="Rhea" id="RHEA:12540"/>
        <dbReference type="Rhea" id="RHEA-COMP:9657"/>
        <dbReference type="Rhea" id="RHEA-COMP:9923"/>
        <dbReference type="ChEBI" id="CHEBI:30616"/>
        <dbReference type="ChEBI" id="CHEBI:33019"/>
        <dbReference type="ChEBI" id="CHEBI:57972"/>
        <dbReference type="ChEBI" id="CHEBI:78442"/>
        <dbReference type="ChEBI" id="CHEBI:78497"/>
        <dbReference type="ChEBI" id="CHEBI:456215"/>
        <dbReference type="EC" id="6.1.1.7"/>
    </reaction>
</comment>
<dbReference type="HAMAP" id="MF_00036_B">
    <property type="entry name" value="Ala_tRNA_synth_B"/>
    <property type="match status" value="1"/>
</dbReference>
<dbReference type="InterPro" id="IPR045864">
    <property type="entry name" value="aa-tRNA-synth_II/BPL/LPL"/>
</dbReference>
<dbReference type="SMART" id="SM00863">
    <property type="entry name" value="tRNA_SAD"/>
    <property type="match status" value="1"/>
</dbReference>
<keyword evidence="4 9" id="KW-0547">Nucleotide-binding</keyword>
<evidence type="ECO:0000259" key="10">
    <source>
        <dbReference type="PROSITE" id="PS50860"/>
    </source>
</evidence>
<evidence type="ECO:0000256" key="9">
    <source>
        <dbReference type="HAMAP-Rule" id="MF_00036"/>
    </source>
</evidence>
<evidence type="ECO:0000256" key="7">
    <source>
        <dbReference type="ARBA" id="ARBA00022917"/>
    </source>
</evidence>
<comment type="function">
    <text evidence="9">Catalyzes the attachment of alanine to tRNA(Ala) in a two-step reaction: alanine is first activated by ATP to form Ala-AMP and then transferred to the acceptor end of tRNA(Ala). Also edits incorrectly charged Ser-tRNA(Ala) and Gly-tRNA(Ala) via its editing domain.</text>
</comment>
<dbReference type="FunFam" id="3.30.980.10:FF:000004">
    <property type="entry name" value="Alanine--tRNA ligase, cytoplasmic"/>
    <property type="match status" value="1"/>
</dbReference>
<keyword evidence="6 9" id="KW-0694">RNA-binding</keyword>
<keyword evidence="9" id="KW-0963">Cytoplasm</keyword>
<evidence type="ECO:0000313" key="11">
    <source>
        <dbReference type="EMBL" id="OGL79084.1"/>
    </source>
</evidence>
<feature type="domain" description="Alanyl-transfer RNA synthetases family profile" evidence="10">
    <location>
        <begin position="1"/>
        <end position="616"/>
    </location>
</feature>
<keyword evidence="2 9" id="KW-0820">tRNA-binding</keyword>
<reference evidence="11 12" key="1">
    <citation type="journal article" date="2016" name="Nat. Commun.">
        <title>Thousands of microbial genomes shed light on interconnected biogeochemical processes in an aquifer system.</title>
        <authorList>
            <person name="Anantharaman K."/>
            <person name="Brown C.T."/>
            <person name="Hug L.A."/>
            <person name="Sharon I."/>
            <person name="Castelle C.J."/>
            <person name="Probst A.J."/>
            <person name="Thomas B.C."/>
            <person name="Singh A."/>
            <person name="Wilkins M.J."/>
            <person name="Karaoz U."/>
            <person name="Brodie E.L."/>
            <person name="Williams K.H."/>
            <person name="Hubbard S.S."/>
            <person name="Banfield J.F."/>
        </authorList>
    </citation>
    <scope>NUCLEOTIDE SEQUENCE [LARGE SCALE GENOMIC DNA]</scope>
</reference>
<feature type="binding site" evidence="9">
    <location>
        <position position="478"/>
    </location>
    <ligand>
        <name>Zn(2+)</name>
        <dbReference type="ChEBI" id="CHEBI:29105"/>
    </ligand>
</feature>
<dbReference type="NCBIfam" id="NF002436">
    <property type="entry name" value="PRK01584.1"/>
    <property type="match status" value="1"/>
</dbReference>
<feature type="binding site" evidence="9">
    <location>
        <position position="474"/>
    </location>
    <ligand>
        <name>Zn(2+)</name>
        <dbReference type="ChEBI" id="CHEBI:29105"/>
    </ligand>
</feature>
<dbReference type="InterPro" id="IPR050058">
    <property type="entry name" value="Ala-tRNA_ligase"/>
</dbReference>
<dbReference type="InterPro" id="IPR018164">
    <property type="entry name" value="Ala-tRNA-synth_IIc_N"/>
</dbReference>
<dbReference type="GO" id="GO:0005829">
    <property type="term" value="C:cytosol"/>
    <property type="evidence" value="ECO:0007669"/>
    <property type="project" value="TreeGrafter"/>
</dbReference>
<proteinExistence type="inferred from homology"/>
<keyword evidence="9" id="KW-0862">Zinc</keyword>
<evidence type="ECO:0000256" key="4">
    <source>
        <dbReference type="ARBA" id="ARBA00022741"/>
    </source>
</evidence>
<keyword evidence="9" id="KW-0479">Metal-binding</keyword>
<dbReference type="Pfam" id="PF07973">
    <property type="entry name" value="tRNA_SAD"/>
    <property type="match status" value="1"/>
</dbReference>
<dbReference type="SUPFAM" id="SSF101353">
    <property type="entry name" value="Putative anticodon-binding domain of alanyl-tRNA synthetase (AlaRS)"/>
    <property type="match status" value="1"/>
</dbReference>
<comment type="subcellular location">
    <subcellularLocation>
        <location evidence="9">Cytoplasm</location>
    </subcellularLocation>
</comment>
<dbReference type="GO" id="GO:0006419">
    <property type="term" value="P:alanyl-tRNA aminoacylation"/>
    <property type="evidence" value="ECO:0007669"/>
    <property type="project" value="UniProtKB-UniRule"/>
</dbReference>
<name>A0A1F7UMU6_9BACT</name>
<feature type="binding site" evidence="9">
    <location>
        <position position="588"/>
    </location>
    <ligand>
        <name>Zn(2+)</name>
        <dbReference type="ChEBI" id="CHEBI:29105"/>
    </ligand>
</feature>
<dbReference type="Gene3D" id="3.30.980.10">
    <property type="entry name" value="Threonyl-trna Synthetase, Chain A, domain 2"/>
    <property type="match status" value="1"/>
</dbReference>
<keyword evidence="7 9" id="KW-0648">Protein biosynthesis</keyword>
<dbReference type="InterPro" id="IPR012947">
    <property type="entry name" value="tRNA_SAD"/>
</dbReference>
<gene>
    <name evidence="9" type="primary">alaS</name>
    <name evidence="11" type="ORF">A3E39_02455</name>
</gene>
<dbReference type="SUPFAM" id="SSF55681">
    <property type="entry name" value="Class II aaRS and biotin synthetases"/>
    <property type="match status" value="1"/>
</dbReference>
<dbReference type="GO" id="GO:0008270">
    <property type="term" value="F:zinc ion binding"/>
    <property type="evidence" value="ECO:0007669"/>
    <property type="project" value="UniProtKB-UniRule"/>
</dbReference>
<dbReference type="Gene3D" id="3.30.930.10">
    <property type="entry name" value="Bira Bifunctional Protein, Domain 2"/>
    <property type="match status" value="1"/>
</dbReference>
<evidence type="ECO:0000256" key="3">
    <source>
        <dbReference type="ARBA" id="ARBA00022598"/>
    </source>
</evidence>
<comment type="cofactor">
    <cofactor evidence="9">
        <name>Zn(2+)</name>
        <dbReference type="ChEBI" id="CHEBI:29105"/>
    </cofactor>
    <text evidence="9">Binds 1 zinc ion per subunit.</text>
</comment>
<dbReference type="CDD" id="cd00673">
    <property type="entry name" value="AlaRS_core"/>
    <property type="match status" value="1"/>
</dbReference>
<evidence type="ECO:0000313" key="12">
    <source>
        <dbReference type="Proteomes" id="UP000176603"/>
    </source>
</evidence>
<accession>A0A1F7UMU6</accession>
<evidence type="ECO:0000256" key="5">
    <source>
        <dbReference type="ARBA" id="ARBA00022840"/>
    </source>
</evidence>
<keyword evidence="5 9" id="KW-0067">ATP-binding</keyword>
<dbReference type="InterPro" id="IPR018165">
    <property type="entry name" value="Ala-tRNA-synth_IIc_core"/>
</dbReference>
<dbReference type="PANTHER" id="PTHR11777">
    <property type="entry name" value="ALANYL-TRNA SYNTHETASE"/>
    <property type="match status" value="1"/>
</dbReference>
<keyword evidence="8 9" id="KW-0030">Aminoacyl-tRNA synthetase</keyword>
<dbReference type="InterPro" id="IPR018163">
    <property type="entry name" value="Thr/Ala-tRNA-synth_IIc_edit"/>
</dbReference>
<dbReference type="InterPro" id="IPR023033">
    <property type="entry name" value="Ala_tRNA_ligase_euk/bac"/>
</dbReference>
<dbReference type="Gene3D" id="3.30.54.20">
    <property type="match status" value="1"/>
</dbReference>
<evidence type="ECO:0000256" key="2">
    <source>
        <dbReference type="ARBA" id="ARBA00022555"/>
    </source>
</evidence>
<dbReference type="GO" id="GO:0002161">
    <property type="term" value="F:aminoacyl-tRNA deacylase activity"/>
    <property type="evidence" value="ECO:0007669"/>
    <property type="project" value="TreeGrafter"/>
</dbReference>
<comment type="caution">
    <text evidence="11">The sequence shown here is derived from an EMBL/GenBank/DDBJ whole genome shotgun (WGS) entry which is preliminary data.</text>
</comment>
<feature type="binding site" evidence="9">
    <location>
        <position position="584"/>
    </location>
    <ligand>
        <name>Zn(2+)</name>
        <dbReference type="ChEBI" id="CHEBI:29105"/>
    </ligand>
</feature>
<dbReference type="Proteomes" id="UP000176603">
    <property type="component" value="Unassembled WGS sequence"/>
</dbReference>
<dbReference type="PRINTS" id="PR00980">
    <property type="entry name" value="TRNASYNTHALA"/>
</dbReference>
<dbReference type="AlphaFoldDB" id="A0A1F7UMU6"/>
<protein>
    <recommendedName>
        <fullName evidence="9">Alanine--tRNA ligase</fullName>
        <ecNumber evidence="9">6.1.1.7</ecNumber>
    </recommendedName>
    <alternativeName>
        <fullName evidence="9">Alanyl-tRNA synthetase</fullName>
        <shortName evidence="9">AlaRS</shortName>
    </alternativeName>
</protein>
<dbReference type="EMBL" id="MGEH01000018">
    <property type="protein sequence ID" value="OGL79084.1"/>
    <property type="molecule type" value="Genomic_DNA"/>
</dbReference>